<evidence type="ECO:0000313" key="3">
    <source>
        <dbReference type="Proteomes" id="UP001397290"/>
    </source>
</evidence>
<dbReference type="AlphaFoldDB" id="A0AAW0S5T5"/>
<gene>
    <name evidence="2" type="ORF">G3M48_006788</name>
</gene>
<protein>
    <submittedName>
        <fullName evidence="2">Uncharacterized protein</fullName>
    </submittedName>
</protein>
<proteinExistence type="predicted"/>
<feature type="compositionally biased region" description="Low complexity" evidence="1">
    <location>
        <begin position="31"/>
        <end position="47"/>
    </location>
</feature>
<dbReference type="EMBL" id="JAAHCF010000047">
    <property type="protein sequence ID" value="KAK8149479.1"/>
    <property type="molecule type" value="Genomic_DNA"/>
</dbReference>
<reference evidence="2 3" key="1">
    <citation type="submission" date="2020-02" db="EMBL/GenBank/DDBJ databases">
        <title>Comparative genomics of the hypocrealean fungal genus Beauvera.</title>
        <authorList>
            <person name="Showalter D.N."/>
            <person name="Bushley K.E."/>
            <person name="Rehner S.A."/>
        </authorList>
    </citation>
    <scope>NUCLEOTIDE SEQUENCE [LARGE SCALE GENOMIC DNA]</scope>
    <source>
        <strain evidence="2 3">ARSEF4384</strain>
    </source>
</reference>
<comment type="caution">
    <text evidence="2">The sequence shown here is derived from an EMBL/GenBank/DDBJ whole genome shotgun (WGS) entry which is preliminary data.</text>
</comment>
<name>A0AAW0S5T5_9HYPO</name>
<evidence type="ECO:0000313" key="2">
    <source>
        <dbReference type="EMBL" id="KAK8149479.1"/>
    </source>
</evidence>
<dbReference type="Proteomes" id="UP001397290">
    <property type="component" value="Unassembled WGS sequence"/>
</dbReference>
<keyword evidence="3" id="KW-1185">Reference proteome</keyword>
<accession>A0AAW0S5T5</accession>
<sequence length="196" mass="21147">MNERSRAISGSHHHHHPPPLQRARAGTVGTASAAPYQSSQAPAAPAASRDRLFRSHLIRRPTGGAAAATSATSSSSAAAATHAEAAALLAAEEQQQQLQAERCEIVVRNHNGDIDLEGSPVVSLDDIDEMALEARHETEQERQRLAEAVKQHRINHTAVPDQPEELLEAVRASLRAKVNALADDHWMFDPEDPPRG</sequence>
<feature type="region of interest" description="Disordered" evidence="1">
    <location>
        <begin position="1"/>
        <end position="49"/>
    </location>
</feature>
<organism evidence="2 3">
    <name type="scientific">Beauveria asiatica</name>
    <dbReference type="NCBI Taxonomy" id="1069075"/>
    <lineage>
        <taxon>Eukaryota</taxon>
        <taxon>Fungi</taxon>
        <taxon>Dikarya</taxon>
        <taxon>Ascomycota</taxon>
        <taxon>Pezizomycotina</taxon>
        <taxon>Sordariomycetes</taxon>
        <taxon>Hypocreomycetidae</taxon>
        <taxon>Hypocreales</taxon>
        <taxon>Cordycipitaceae</taxon>
        <taxon>Beauveria</taxon>
    </lineage>
</organism>
<evidence type="ECO:0000256" key="1">
    <source>
        <dbReference type="SAM" id="MobiDB-lite"/>
    </source>
</evidence>